<reference evidence="1" key="2">
    <citation type="journal article" date="2015" name="Data Brief">
        <title>Shoot transcriptome of the giant reed, Arundo donax.</title>
        <authorList>
            <person name="Barrero R.A."/>
            <person name="Guerrero F.D."/>
            <person name="Moolhuijzen P."/>
            <person name="Goolsby J.A."/>
            <person name="Tidwell J."/>
            <person name="Bellgard S.E."/>
            <person name="Bellgard M.I."/>
        </authorList>
    </citation>
    <scope>NUCLEOTIDE SEQUENCE</scope>
    <source>
        <tissue evidence="1">Shoot tissue taken approximately 20 cm above the soil surface</tissue>
    </source>
</reference>
<dbReference type="EMBL" id="GBRH01204944">
    <property type="protein sequence ID" value="JAD92951.1"/>
    <property type="molecule type" value="Transcribed_RNA"/>
</dbReference>
<evidence type="ECO:0000313" key="1">
    <source>
        <dbReference type="EMBL" id="JAD92951.1"/>
    </source>
</evidence>
<organism evidence="1">
    <name type="scientific">Arundo donax</name>
    <name type="common">Giant reed</name>
    <name type="synonym">Donax arundinaceus</name>
    <dbReference type="NCBI Taxonomy" id="35708"/>
    <lineage>
        <taxon>Eukaryota</taxon>
        <taxon>Viridiplantae</taxon>
        <taxon>Streptophyta</taxon>
        <taxon>Embryophyta</taxon>
        <taxon>Tracheophyta</taxon>
        <taxon>Spermatophyta</taxon>
        <taxon>Magnoliopsida</taxon>
        <taxon>Liliopsida</taxon>
        <taxon>Poales</taxon>
        <taxon>Poaceae</taxon>
        <taxon>PACMAD clade</taxon>
        <taxon>Arundinoideae</taxon>
        <taxon>Arundineae</taxon>
        <taxon>Arundo</taxon>
    </lineage>
</organism>
<reference evidence="1" key="1">
    <citation type="submission" date="2014-09" db="EMBL/GenBank/DDBJ databases">
        <authorList>
            <person name="Magalhaes I.L.F."/>
            <person name="Oliveira U."/>
            <person name="Santos F.R."/>
            <person name="Vidigal T.H.D.A."/>
            <person name="Brescovit A.D."/>
            <person name="Santos A.J."/>
        </authorList>
    </citation>
    <scope>NUCLEOTIDE SEQUENCE</scope>
    <source>
        <tissue evidence="1">Shoot tissue taken approximately 20 cm above the soil surface</tissue>
    </source>
</reference>
<protein>
    <submittedName>
        <fullName evidence="1">ACC1</fullName>
    </submittedName>
</protein>
<accession>A0A0A9DYT1</accession>
<sequence length="53" mass="5562">MTCITVWVSTAMIPTGIPPSFALPVITVFAQPSNVSTKLSLSNIPPNHLPSPS</sequence>
<dbReference type="AlphaFoldDB" id="A0A0A9DYT1"/>
<name>A0A0A9DYT1_ARUDO</name>
<proteinExistence type="predicted"/>